<reference evidence="7 8" key="1">
    <citation type="journal article" date="2014" name="Int. J. Syst. Evol. Microbiol.">
        <title>Complete genome sequence of Corynebacterium casei LMG S-19264T (=DSM 44701T), isolated from a smear-ripened cheese.</title>
        <authorList>
            <consortium name="US DOE Joint Genome Institute (JGI-PGF)"/>
            <person name="Walter F."/>
            <person name="Albersmeier A."/>
            <person name="Kalinowski J."/>
            <person name="Ruckert C."/>
        </authorList>
    </citation>
    <scope>NUCLEOTIDE SEQUENCE [LARGE SCALE GENOMIC DNA]</scope>
    <source>
        <strain evidence="7 8">CGMCC 4.7215</strain>
    </source>
</reference>
<evidence type="ECO:0000256" key="1">
    <source>
        <dbReference type="ARBA" id="ARBA00004651"/>
    </source>
</evidence>
<dbReference type="GO" id="GO:0016740">
    <property type="term" value="F:transferase activity"/>
    <property type="evidence" value="ECO:0007669"/>
    <property type="project" value="UniProtKB-KW"/>
</dbReference>
<dbReference type="PANTHER" id="PTHR13929:SF0">
    <property type="entry name" value="UBIA PRENYLTRANSFERASE DOMAIN-CONTAINING PROTEIN 1"/>
    <property type="match status" value="1"/>
</dbReference>
<evidence type="ECO:0000313" key="7">
    <source>
        <dbReference type="EMBL" id="MFC7125939.1"/>
    </source>
</evidence>
<dbReference type="Proteomes" id="UP001596414">
    <property type="component" value="Unassembled WGS sequence"/>
</dbReference>
<comment type="subcellular location">
    <subcellularLocation>
        <location evidence="1">Cell membrane</location>
        <topology evidence="1">Multi-pass membrane protein</topology>
    </subcellularLocation>
</comment>
<keyword evidence="2" id="KW-0808">Transferase</keyword>
<feature type="transmembrane region" description="Helical" evidence="6">
    <location>
        <begin position="20"/>
        <end position="38"/>
    </location>
</feature>
<dbReference type="RefSeq" id="WP_267638091.1">
    <property type="nucleotide sequence ID" value="NZ_JAODIY010000011.1"/>
</dbReference>
<protein>
    <submittedName>
        <fullName evidence="7">Prenyltransferase</fullName>
    </submittedName>
</protein>
<sequence length="296" mass="31522">MRTRTLTYTLFQTSRPSQLLLIAGVYLFGGVIAVANAARFAEQTFALGAVPLLFLSASVHYANEFADVETDTLTDRTPFSGGSGALPELGFDRTIPLYAGAFTFVIGAVMTILLWFSDVLSTPAVALLAGGTVVGWQYSVRPLKLAWRGLGEVTNAALGGLILPVYGAAVLEGPLLTAALASVPFFLIVLLNLFATQWPDRDADEAVGKRTLAVRWSPATLRVAYVTIALSAGLSLVVLHSVVIPTPVVLASLPTAPLVGWGAWGYTRRHVPWPTVSAMTALVTLQLLGWLWTVQA</sequence>
<keyword evidence="5 6" id="KW-0472">Membrane</keyword>
<evidence type="ECO:0000256" key="3">
    <source>
        <dbReference type="ARBA" id="ARBA00022692"/>
    </source>
</evidence>
<feature type="transmembrane region" description="Helical" evidence="6">
    <location>
        <begin position="122"/>
        <end position="138"/>
    </location>
</feature>
<evidence type="ECO:0000313" key="8">
    <source>
        <dbReference type="Proteomes" id="UP001596414"/>
    </source>
</evidence>
<evidence type="ECO:0000256" key="2">
    <source>
        <dbReference type="ARBA" id="ARBA00022679"/>
    </source>
</evidence>
<evidence type="ECO:0000256" key="4">
    <source>
        <dbReference type="ARBA" id="ARBA00022989"/>
    </source>
</evidence>
<feature type="transmembrane region" description="Helical" evidence="6">
    <location>
        <begin position="95"/>
        <end position="116"/>
    </location>
</feature>
<dbReference type="GO" id="GO:0044281">
    <property type="term" value="P:small molecule metabolic process"/>
    <property type="evidence" value="ECO:0007669"/>
    <property type="project" value="UniProtKB-ARBA"/>
</dbReference>
<feature type="transmembrane region" description="Helical" evidence="6">
    <location>
        <begin position="248"/>
        <end position="266"/>
    </location>
</feature>
<keyword evidence="4 6" id="KW-1133">Transmembrane helix</keyword>
<dbReference type="GO" id="GO:0042180">
    <property type="term" value="P:ketone metabolic process"/>
    <property type="evidence" value="ECO:0007669"/>
    <property type="project" value="UniProtKB-ARBA"/>
</dbReference>
<dbReference type="AlphaFoldDB" id="A0ABD5X7X0"/>
<evidence type="ECO:0000256" key="6">
    <source>
        <dbReference type="SAM" id="Phobius"/>
    </source>
</evidence>
<name>A0ABD5X7X0_9EURY</name>
<keyword evidence="3 6" id="KW-0812">Transmembrane</keyword>
<dbReference type="GO" id="GO:0005886">
    <property type="term" value="C:plasma membrane"/>
    <property type="evidence" value="ECO:0007669"/>
    <property type="project" value="UniProtKB-SubCell"/>
</dbReference>
<accession>A0ABD5X7X0</accession>
<comment type="caution">
    <text evidence="7">The sequence shown here is derived from an EMBL/GenBank/DDBJ whole genome shotgun (WGS) entry which is preliminary data.</text>
</comment>
<evidence type="ECO:0000256" key="5">
    <source>
        <dbReference type="ARBA" id="ARBA00023136"/>
    </source>
</evidence>
<feature type="transmembrane region" description="Helical" evidence="6">
    <location>
        <begin position="219"/>
        <end position="242"/>
    </location>
</feature>
<dbReference type="PANTHER" id="PTHR13929">
    <property type="entry name" value="1,4-DIHYDROXY-2-NAPHTHOATE OCTAPRENYLTRANSFERASE"/>
    <property type="match status" value="1"/>
</dbReference>
<proteinExistence type="predicted"/>
<dbReference type="CDD" id="cd13962">
    <property type="entry name" value="PT_UbiA_UBIAD1"/>
    <property type="match status" value="1"/>
</dbReference>
<feature type="transmembrane region" description="Helical" evidence="6">
    <location>
        <begin position="273"/>
        <end position="292"/>
    </location>
</feature>
<dbReference type="Pfam" id="PF01040">
    <property type="entry name" value="UbiA"/>
    <property type="match status" value="1"/>
</dbReference>
<feature type="transmembrane region" description="Helical" evidence="6">
    <location>
        <begin position="175"/>
        <end position="195"/>
    </location>
</feature>
<dbReference type="InterPro" id="IPR000537">
    <property type="entry name" value="UbiA_prenyltransferase"/>
</dbReference>
<gene>
    <name evidence="7" type="ORF">ACFQJ7_07770</name>
</gene>
<dbReference type="InterPro" id="IPR026046">
    <property type="entry name" value="UBIAD1"/>
</dbReference>
<organism evidence="7 8">
    <name type="scientific">Halovenus rubra</name>
    <dbReference type="NCBI Taxonomy" id="869890"/>
    <lineage>
        <taxon>Archaea</taxon>
        <taxon>Methanobacteriati</taxon>
        <taxon>Methanobacteriota</taxon>
        <taxon>Stenosarchaea group</taxon>
        <taxon>Halobacteria</taxon>
        <taxon>Halobacteriales</taxon>
        <taxon>Haloarculaceae</taxon>
        <taxon>Halovenus</taxon>
    </lineage>
</organism>
<dbReference type="EMBL" id="JBHSZQ010000011">
    <property type="protein sequence ID" value="MFC7125939.1"/>
    <property type="molecule type" value="Genomic_DNA"/>
</dbReference>